<dbReference type="Pfam" id="PF02397">
    <property type="entry name" value="Bac_transf"/>
    <property type="match status" value="1"/>
</dbReference>
<dbReference type="EMBL" id="FQUO01000009">
    <property type="protein sequence ID" value="SHF54840.1"/>
    <property type="molecule type" value="Genomic_DNA"/>
</dbReference>
<comment type="similarity">
    <text evidence="1">Belongs to the bacterial sugar transferase family.</text>
</comment>
<dbReference type="GO" id="GO:0016780">
    <property type="term" value="F:phosphotransferase activity, for other substituted phosphate groups"/>
    <property type="evidence" value="ECO:0007669"/>
    <property type="project" value="TreeGrafter"/>
</dbReference>
<evidence type="ECO:0000256" key="1">
    <source>
        <dbReference type="ARBA" id="ARBA00006464"/>
    </source>
</evidence>
<dbReference type="AlphaFoldDB" id="A0A1M5CJG0"/>
<dbReference type="STRING" id="1302690.BUE76_08005"/>
<name>A0A1M5CJG0_9BACT</name>
<evidence type="ECO:0000259" key="3">
    <source>
        <dbReference type="Pfam" id="PF02397"/>
    </source>
</evidence>
<keyword evidence="4" id="KW-0808">Transferase</keyword>
<reference evidence="4 5" key="1">
    <citation type="submission" date="2016-11" db="EMBL/GenBank/DDBJ databases">
        <authorList>
            <person name="Jaros S."/>
            <person name="Januszkiewicz K."/>
            <person name="Wedrychowicz H."/>
        </authorList>
    </citation>
    <scope>NUCLEOTIDE SEQUENCE [LARGE SCALE GENOMIC DNA]</scope>
    <source>
        <strain evidence="4 5">DSM 26897</strain>
    </source>
</reference>
<keyword evidence="2" id="KW-0812">Transmembrane</keyword>
<dbReference type="PANTHER" id="PTHR30576">
    <property type="entry name" value="COLANIC BIOSYNTHESIS UDP-GLUCOSE LIPID CARRIER TRANSFERASE"/>
    <property type="match status" value="1"/>
</dbReference>
<organism evidence="4 5">
    <name type="scientific">Cnuella takakiae</name>
    <dbReference type="NCBI Taxonomy" id="1302690"/>
    <lineage>
        <taxon>Bacteria</taxon>
        <taxon>Pseudomonadati</taxon>
        <taxon>Bacteroidota</taxon>
        <taxon>Chitinophagia</taxon>
        <taxon>Chitinophagales</taxon>
        <taxon>Chitinophagaceae</taxon>
        <taxon>Cnuella</taxon>
    </lineage>
</organism>
<dbReference type="RefSeq" id="WP_073043823.1">
    <property type="nucleotide sequence ID" value="NZ_FQUO01000009.1"/>
</dbReference>
<feature type="domain" description="Bacterial sugar transferase" evidence="3">
    <location>
        <begin position="182"/>
        <end position="377"/>
    </location>
</feature>
<evidence type="ECO:0000313" key="4">
    <source>
        <dbReference type="EMBL" id="SHF54840.1"/>
    </source>
</evidence>
<gene>
    <name evidence="4" type="ORF">SAMN05444008_109100</name>
</gene>
<proteinExistence type="inferred from homology"/>
<dbReference type="Proteomes" id="UP000184368">
    <property type="component" value="Unassembled WGS sequence"/>
</dbReference>
<accession>A0A1M5CJG0</accession>
<feature type="transmembrane region" description="Helical" evidence="2">
    <location>
        <begin position="188"/>
        <end position="208"/>
    </location>
</feature>
<keyword evidence="2" id="KW-0472">Membrane</keyword>
<evidence type="ECO:0000256" key="2">
    <source>
        <dbReference type="SAM" id="Phobius"/>
    </source>
</evidence>
<dbReference type="InterPro" id="IPR003362">
    <property type="entry name" value="Bact_transf"/>
</dbReference>
<sequence length="382" mass="43736">MQVEAFPTEVFDSKFQEIKVKKHLFSKSKLQTYHIYLGNNHHSWSYNNPSFSEAVVFKSYDDVVNHLISYPARLQFAIPLSIIIDLPLDFQGMERLHMALKSNLQLSSVVVVYNQRFLARNQEIILQNLEIVNIIVDFERDCLNGALSSYKKSSDIGRIKAFNSIQKIHSSEYLANMGLMLKTFCDSLVAAIIIALLLPLFIIIGIAIKIDSRGPIFYASPRAGRGYKVFNFYKFRSMVVDADKKIEILEQNNQYRVEGVGPKFFKVDNDPRITKLGRFLRKTSLDELPQLFNVLKGEMSLVGNRPLPLYEAETLTTDNYVERFMAPAGITGLWQVEKRGKAEMSIEERIELDITYARKVSPLMDMRILVKTPFALVQKSDA</sequence>
<keyword evidence="2" id="KW-1133">Transmembrane helix</keyword>
<dbReference type="PANTHER" id="PTHR30576:SF0">
    <property type="entry name" value="UNDECAPRENYL-PHOSPHATE N-ACETYLGALACTOSAMINYL 1-PHOSPHATE TRANSFERASE-RELATED"/>
    <property type="match status" value="1"/>
</dbReference>
<keyword evidence="5" id="KW-1185">Reference proteome</keyword>
<evidence type="ECO:0000313" key="5">
    <source>
        <dbReference type="Proteomes" id="UP000184368"/>
    </source>
</evidence>
<protein>
    <submittedName>
        <fullName evidence="4">Sugar transferase involved in LPS biosynthesis (Colanic, teichoic acid)</fullName>
    </submittedName>
</protein>